<protein>
    <recommendedName>
        <fullName evidence="4">HTH La-type RNA-binding domain-containing protein</fullName>
    </recommendedName>
</protein>
<dbReference type="InterPro" id="IPR006630">
    <property type="entry name" value="La_HTH"/>
</dbReference>
<dbReference type="CDD" id="cd07323">
    <property type="entry name" value="LAM"/>
    <property type="match status" value="1"/>
</dbReference>
<feature type="compositionally biased region" description="Basic residues" evidence="3">
    <location>
        <begin position="466"/>
        <end position="480"/>
    </location>
</feature>
<dbReference type="PROSITE" id="PS50961">
    <property type="entry name" value="HTH_LA"/>
    <property type="match status" value="1"/>
</dbReference>
<dbReference type="SMART" id="SM00715">
    <property type="entry name" value="LA"/>
    <property type="match status" value="1"/>
</dbReference>
<sequence length="1044" mass="117766">MVAHGERNEAIEILEDISMRWSTIERYARTAIMHGSDTTLLLTEKQQEANLSWAAVFEETQQEISRLRAVLGSFYVESGQNAQAKALLIPTCPTLWFFSRRALLGDDAVRGEVSWLRCYSDLVNAHKALNENKAARILERDIVAHSTTWLRARRDSKPQKNSSKIRPKLGRRRQHELESRWPLRTPRLRAPRNSHHAPKSSTRLARNEKIVRTLFFLSKLSVLSPSERAVTARDSRRAQSRAKQSRRELEAWSEALAEAPDVLHSAKVLFAMREFRDAIYSELTFQQQSKQVEDATRWNAGVALAAMLRTNSPQNAANSVEKNESAVGAILESLSEQVTTTAPKSTEQEAIPQQHKNKAIPTTVRPFGPAFARHVLAEVNEYLDIATKVHNHGWSWLQHEAARLEDEHRRSALAIAPTSGPPPGFASRLEIVHILAGFKTNAVKRAERYSAQQKKHYPPPPYQQHQQHKKGGSTRSKSKSKNSLQDDITNFLKNRPSPSVTALFVFGASAFRGSYILREQQRRETDGYTKRRPKRTTRQWIIDTIAYFCLAIGVCFSSTWTNLHKALVPTIADDARAVKRALYGLYLRLCSRFCTSHNGRQIITPTTTLSSSDSIKLSGTTQSTQRRAVSQKKMSAAPQKRRAVTTMSNNWSQDQRNKEKVTQLTASSLDNDSNSFDKACELFENDEWRPVPKGGRVKGESSRVVAAAAKAPVVNLREQLATVGNAGTSAVDVVAKTNSDNENSCGEEEASRNSRKNASQETSAVPSPQKKRIRQTTYIVSNSCNSSVDDDGDKYHQQQQKQYSRKAPKETKKKIKVSAILKRDAQPDRGADNRTPPPPQQAVNKVSPTNQHKSPNKKKSQQSRTAKAKAPRALTAPRSPRPGDEGVPSSNWQESLHYYFPQSSLELDEQQRFMASPHAGGNSPRIYDYRYQQKRVVTPPYQLYEAIRLQVEYYFSVSNLAKDIYLRTNCMDEEGYVSLGHIASFKRVIALTTDLNIIWDALLDSTKLELREDPTDITNCKVRTKDQPERWSPKYFQVASSSEE</sequence>
<feature type="region of interest" description="Disordered" evidence="3">
    <location>
        <begin position="611"/>
        <end position="660"/>
    </location>
</feature>
<name>A0A7S3K289_9STRA</name>
<feature type="compositionally biased region" description="Basic residues" evidence="3">
    <location>
        <begin position="854"/>
        <end position="870"/>
    </location>
</feature>
<feature type="compositionally biased region" description="Basic residues" evidence="3">
    <location>
        <begin position="186"/>
        <end position="198"/>
    </location>
</feature>
<dbReference type="Pfam" id="PF05383">
    <property type="entry name" value="La"/>
    <property type="match status" value="1"/>
</dbReference>
<proteinExistence type="predicted"/>
<feature type="region of interest" description="Disordered" evidence="3">
    <location>
        <begin position="738"/>
        <end position="890"/>
    </location>
</feature>
<accession>A0A7S3K289</accession>
<dbReference type="GO" id="GO:0003723">
    <property type="term" value="F:RNA binding"/>
    <property type="evidence" value="ECO:0007669"/>
    <property type="project" value="UniProtKB-UniRule"/>
</dbReference>
<dbReference type="AlphaFoldDB" id="A0A7S3K289"/>
<feature type="region of interest" description="Disordered" evidence="3">
    <location>
        <begin position="150"/>
        <end position="203"/>
    </location>
</feature>
<reference evidence="5" key="1">
    <citation type="submission" date="2021-01" db="EMBL/GenBank/DDBJ databases">
        <authorList>
            <person name="Corre E."/>
            <person name="Pelletier E."/>
            <person name="Niang G."/>
            <person name="Scheremetjew M."/>
            <person name="Finn R."/>
            <person name="Kale V."/>
            <person name="Holt S."/>
            <person name="Cochrane G."/>
            <person name="Meng A."/>
            <person name="Brown T."/>
            <person name="Cohen L."/>
        </authorList>
    </citation>
    <scope>NUCLEOTIDE SEQUENCE</scope>
    <source>
        <strain evidence="5">CCMP1510</strain>
    </source>
</reference>
<feature type="compositionally biased region" description="Basic residues" evidence="3">
    <location>
        <begin position="803"/>
        <end position="816"/>
    </location>
</feature>
<feature type="compositionally biased region" description="Polar residues" evidence="3">
    <location>
        <begin position="841"/>
        <end position="853"/>
    </location>
</feature>
<feature type="compositionally biased region" description="Polar residues" evidence="3">
    <location>
        <begin position="756"/>
        <end position="766"/>
    </location>
</feature>
<feature type="compositionally biased region" description="Polar residues" evidence="3">
    <location>
        <begin position="611"/>
        <end position="628"/>
    </location>
</feature>
<dbReference type="EMBL" id="HBIJ01017092">
    <property type="protein sequence ID" value="CAE0370607.1"/>
    <property type="molecule type" value="Transcribed_RNA"/>
</dbReference>
<dbReference type="InterPro" id="IPR036388">
    <property type="entry name" value="WH-like_DNA-bd_sf"/>
</dbReference>
<dbReference type="PANTHER" id="PTHR22792">
    <property type="entry name" value="LUPUS LA PROTEIN-RELATED"/>
    <property type="match status" value="1"/>
</dbReference>
<dbReference type="Gene3D" id="1.10.10.10">
    <property type="entry name" value="Winged helix-like DNA-binding domain superfamily/Winged helix DNA-binding domain"/>
    <property type="match status" value="1"/>
</dbReference>
<evidence type="ECO:0000256" key="1">
    <source>
        <dbReference type="ARBA" id="ARBA00022884"/>
    </source>
</evidence>
<keyword evidence="1 2" id="KW-0694">RNA-binding</keyword>
<evidence type="ECO:0000313" key="5">
    <source>
        <dbReference type="EMBL" id="CAE0370607.1"/>
    </source>
</evidence>
<dbReference type="GO" id="GO:0010494">
    <property type="term" value="C:cytoplasmic stress granule"/>
    <property type="evidence" value="ECO:0007669"/>
    <property type="project" value="TreeGrafter"/>
</dbReference>
<feature type="compositionally biased region" description="Basic and acidic residues" evidence="3">
    <location>
        <begin position="821"/>
        <end position="832"/>
    </location>
</feature>
<evidence type="ECO:0000256" key="3">
    <source>
        <dbReference type="SAM" id="MobiDB-lite"/>
    </source>
</evidence>
<feature type="domain" description="HTH La-type RNA-binding" evidence="4">
    <location>
        <begin position="937"/>
        <end position="1027"/>
    </location>
</feature>
<dbReference type="InterPro" id="IPR045180">
    <property type="entry name" value="La_dom_prot"/>
</dbReference>
<dbReference type="SUPFAM" id="SSF46785">
    <property type="entry name" value="Winged helix' DNA-binding domain"/>
    <property type="match status" value="1"/>
</dbReference>
<dbReference type="GO" id="GO:0045727">
    <property type="term" value="P:positive regulation of translation"/>
    <property type="evidence" value="ECO:0007669"/>
    <property type="project" value="TreeGrafter"/>
</dbReference>
<feature type="region of interest" description="Disordered" evidence="3">
    <location>
        <begin position="447"/>
        <end position="483"/>
    </location>
</feature>
<feature type="compositionally biased region" description="Polar residues" evidence="3">
    <location>
        <begin position="645"/>
        <end position="654"/>
    </location>
</feature>
<evidence type="ECO:0000256" key="2">
    <source>
        <dbReference type="PROSITE-ProRule" id="PRU00332"/>
    </source>
</evidence>
<dbReference type="GO" id="GO:0005829">
    <property type="term" value="C:cytosol"/>
    <property type="evidence" value="ECO:0007669"/>
    <property type="project" value="TreeGrafter"/>
</dbReference>
<dbReference type="InterPro" id="IPR036390">
    <property type="entry name" value="WH_DNA-bd_sf"/>
</dbReference>
<gene>
    <name evidence="5" type="ORF">ALAG00032_LOCUS11386</name>
</gene>
<evidence type="ECO:0000259" key="4">
    <source>
        <dbReference type="PROSITE" id="PS50961"/>
    </source>
</evidence>
<feature type="compositionally biased region" description="Basic residues" evidence="3">
    <location>
        <begin position="163"/>
        <end position="174"/>
    </location>
</feature>
<organism evidence="5">
    <name type="scientific">Aureoumbra lagunensis</name>
    <dbReference type="NCBI Taxonomy" id="44058"/>
    <lineage>
        <taxon>Eukaryota</taxon>
        <taxon>Sar</taxon>
        <taxon>Stramenopiles</taxon>
        <taxon>Ochrophyta</taxon>
        <taxon>Pelagophyceae</taxon>
        <taxon>Pelagomonadales</taxon>
        <taxon>Aureoumbra</taxon>
    </lineage>
</organism>
<dbReference type="PANTHER" id="PTHR22792:SF132">
    <property type="entry name" value="LA-RELATED PROTEIN 1"/>
    <property type="match status" value="1"/>
</dbReference>